<dbReference type="GO" id="GO:0005525">
    <property type="term" value="F:GTP binding"/>
    <property type="evidence" value="ECO:0007669"/>
    <property type="project" value="UniProtKB-UniRule"/>
</dbReference>
<evidence type="ECO:0000313" key="9">
    <source>
        <dbReference type="EMBL" id="MDZ5761260.1"/>
    </source>
</evidence>
<dbReference type="GO" id="GO:0002098">
    <property type="term" value="P:tRNA wobble uridine modification"/>
    <property type="evidence" value="ECO:0007669"/>
    <property type="project" value="TreeGrafter"/>
</dbReference>
<keyword evidence="6 7" id="KW-0342">GTP-binding</keyword>
<sequence>MNLYYNKSKKFTVKDNNETIYALSTPYGKSAIAAIRISSPNQEEISDLINILFDCDISSFVDRRAYVKEIYDIISTENHCIYDSTDNSSSSSSSIDMMNDHTLHDNNHLNIYDSTDNSSSSSSIDMINDHTLHDNNHLNIYDSTDNSSSSSSIDMMNDHTLHDNNHLNIYDSADNSSSSSSIDMMNDHTLHDNNHLNIYDSTDNSRSSSSIDMINDHTLHDDNNHLNKQHFIIDRVVVIYFIAPNSFTGEHMLEIFPHGGIAIIDSILERLNNIEFIRHAKNGEFSYRAFSNGKMNLLEVEALNALISAETSHQRKLVQQQLNNITNKSLPYYSWRMELVSIMAQLEAYIDFPDDEIPHSVLLNSQNEIDNLKDSIKNYLYSNNKSINLIEGIKIAILGPPNAGKSTILNILAGDDIAIVSDIAGTTRDTIKIRLNIGGFLVLLTDTAGIRDQTDDVIENHGIKRSYKAADDADIIIIVIDQSEDIYSQIDMLLNILSINKPKIFILNKVDLFPSNSILNLLNIDFLSQDITNTKNKKDLNINYDNLLSLINNNFDINLNIIKNKLKNTIISRIKSKINPDLENLSEIVKNIDTLINSMDIILFSMKSHIISDTENYLIKNNNIENFTIILFNIIENIIKKSMNQISEVFPVNQRQRQCIEECLINLEKFSLQKSLELSAQDIRFAINELSILFGEIKLDEILDVVFKEFCIGK</sequence>
<comment type="subcellular location">
    <subcellularLocation>
        <location evidence="7">Cytoplasm</location>
    </subcellularLocation>
</comment>
<feature type="binding site" evidence="7">
    <location>
        <position position="402"/>
    </location>
    <ligand>
        <name>K(+)</name>
        <dbReference type="ChEBI" id="CHEBI:29103"/>
    </ligand>
</feature>
<dbReference type="NCBIfam" id="TIGR00231">
    <property type="entry name" value="small_GTP"/>
    <property type="match status" value="1"/>
</dbReference>
<evidence type="ECO:0000256" key="7">
    <source>
        <dbReference type="HAMAP-Rule" id="MF_00379"/>
    </source>
</evidence>
<dbReference type="InterPro" id="IPR018948">
    <property type="entry name" value="GTP-bd_TrmE_N"/>
</dbReference>
<dbReference type="RefSeq" id="WP_322498690.1">
    <property type="nucleotide sequence ID" value="NZ_JARGYU010000002.1"/>
</dbReference>
<keyword evidence="2 7" id="KW-0819">tRNA processing</keyword>
<evidence type="ECO:0000256" key="1">
    <source>
        <dbReference type="ARBA" id="ARBA00011043"/>
    </source>
</evidence>
<keyword evidence="5 7" id="KW-0630">Potassium</keyword>
<feature type="domain" description="TrmE-type G" evidence="8">
    <location>
        <begin position="392"/>
        <end position="571"/>
    </location>
</feature>
<dbReference type="InterPro" id="IPR006073">
    <property type="entry name" value="GTP-bd"/>
</dbReference>
<comment type="similarity">
    <text evidence="1 7">Belongs to the TRAFAC class TrmE-Era-EngA-EngB-Septin-like GTPase superfamily. TrmE GTPase family.</text>
</comment>
<dbReference type="CDD" id="cd14858">
    <property type="entry name" value="TrmE_N"/>
    <property type="match status" value="1"/>
</dbReference>
<dbReference type="Gene3D" id="3.40.50.300">
    <property type="entry name" value="P-loop containing nucleotide triphosphate hydrolases"/>
    <property type="match status" value="1"/>
</dbReference>
<dbReference type="Pfam" id="PF12631">
    <property type="entry name" value="MnmE_helical"/>
    <property type="match status" value="1"/>
</dbReference>
<evidence type="ECO:0000256" key="2">
    <source>
        <dbReference type="ARBA" id="ARBA00022694"/>
    </source>
</evidence>
<dbReference type="HAMAP" id="MF_00379">
    <property type="entry name" value="GTPase_MnmE"/>
    <property type="match status" value="1"/>
</dbReference>
<gene>
    <name evidence="7" type="primary">mnmE</name>
    <name evidence="7" type="synonym">trmE</name>
    <name evidence="9" type="ORF">Lyticum_00430</name>
</gene>
<dbReference type="AlphaFoldDB" id="A0AAE4VJN8"/>
<dbReference type="GO" id="GO:0030488">
    <property type="term" value="P:tRNA methylation"/>
    <property type="evidence" value="ECO:0007669"/>
    <property type="project" value="TreeGrafter"/>
</dbReference>
<keyword evidence="10" id="KW-1185">Reference proteome</keyword>
<dbReference type="SUPFAM" id="SSF52540">
    <property type="entry name" value="P-loop containing nucleoside triphosphate hydrolases"/>
    <property type="match status" value="1"/>
</dbReference>
<dbReference type="PANTHER" id="PTHR42714:SF2">
    <property type="entry name" value="TRNA MODIFICATION GTPASE GTPBP3, MITOCHONDRIAL"/>
    <property type="match status" value="1"/>
</dbReference>
<dbReference type="InterPro" id="IPR025867">
    <property type="entry name" value="MnmE_helical"/>
</dbReference>
<dbReference type="Gene3D" id="3.30.1360.120">
    <property type="entry name" value="Probable tRNA modification gtpase trme, domain 1"/>
    <property type="match status" value="2"/>
</dbReference>
<dbReference type="InterPro" id="IPR027368">
    <property type="entry name" value="MnmE_dom2"/>
</dbReference>
<dbReference type="PANTHER" id="PTHR42714">
    <property type="entry name" value="TRNA MODIFICATION GTPASE GTPBP3"/>
    <property type="match status" value="1"/>
</dbReference>
<comment type="caution">
    <text evidence="9">The sequence shown here is derived from an EMBL/GenBank/DDBJ whole genome shotgun (WGS) entry which is preliminary data.</text>
</comment>
<keyword evidence="3 7" id="KW-0547">Nucleotide-binding</keyword>
<feature type="binding site" evidence="7">
    <location>
        <position position="426"/>
    </location>
    <ligand>
        <name>K(+)</name>
        <dbReference type="ChEBI" id="CHEBI:29103"/>
    </ligand>
</feature>
<feature type="binding site" evidence="7">
    <location>
        <position position="427"/>
    </location>
    <ligand>
        <name>Mg(2+)</name>
        <dbReference type="ChEBI" id="CHEBI:18420"/>
    </ligand>
</feature>
<comment type="subunit">
    <text evidence="7">Homodimer. Heterotetramer of two MnmE and two MnmG subunits.</text>
</comment>
<dbReference type="Pfam" id="PF10396">
    <property type="entry name" value="TrmE_N"/>
    <property type="match status" value="1"/>
</dbReference>
<dbReference type="GO" id="GO:0005737">
    <property type="term" value="C:cytoplasm"/>
    <property type="evidence" value="ECO:0007669"/>
    <property type="project" value="UniProtKB-SubCell"/>
</dbReference>
<evidence type="ECO:0000256" key="3">
    <source>
        <dbReference type="ARBA" id="ARBA00022741"/>
    </source>
</evidence>
<name>A0AAE4VJN8_9RICK</name>
<protein>
    <recommendedName>
        <fullName evidence="7">tRNA modification GTPase MnmE</fullName>
        <ecNumber evidence="7">3.6.-.-</ecNumber>
    </recommendedName>
</protein>
<feature type="binding site" evidence="7">
    <location>
        <begin position="421"/>
        <end position="427"/>
    </location>
    <ligand>
        <name>GTP</name>
        <dbReference type="ChEBI" id="CHEBI:37565"/>
    </ligand>
</feature>
<dbReference type="EC" id="3.6.-.-" evidence="7"/>
<dbReference type="Proteomes" id="UP001289135">
    <property type="component" value="Unassembled WGS sequence"/>
</dbReference>
<keyword evidence="7" id="KW-0963">Cytoplasm</keyword>
<dbReference type="GO" id="GO:0046872">
    <property type="term" value="F:metal ion binding"/>
    <property type="evidence" value="ECO:0007669"/>
    <property type="project" value="UniProtKB-KW"/>
</dbReference>
<dbReference type="InterPro" id="IPR027266">
    <property type="entry name" value="TrmE/GcvT-like"/>
</dbReference>
<dbReference type="InterPro" id="IPR004520">
    <property type="entry name" value="GTPase_MnmE"/>
</dbReference>
<feature type="binding site" evidence="7">
    <location>
        <position position="294"/>
    </location>
    <ligand>
        <name>(6S)-5-formyl-5,6,7,8-tetrahydrofolate</name>
        <dbReference type="ChEBI" id="CHEBI:57457"/>
    </ligand>
</feature>
<evidence type="ECO:0000313" key="10">
    <source>
        <dbReference type="Proteomes" id="UP001289135"/>
    </source>
</evidence>
<evidence type="ECO:0000259" key="8">
    <source>
        <dbReference type="PROSITE" id="PS51709"/>
    </source>
</evidence>
<evidence type="ECO:0000256" key="4">
    <source>
        <dbReference type="ARBA" id="ARBA00022801"/>
    </source>
</evidence>
<dbReference type="CDD" id="cd04164">
    <property type="entry name" value="trmE"/>
    <property type="match status" value="1"/>
</dbReference>
<feature type="binding site" evidence="7">
    <location>
        <begin position="402"/>
        <end position="407"/>
    </location>
    <ligand>
        <name>GTP</name>
        <dbReference type="ChEBI" id="CHEBI:37565"/>
    </ligand>
</feature>
<feature type="binding site" evidence="7">
    <location>
        <position position="36"/>
    </location>
    <ligand>
        <name>(6S)-5-formyl-5,6,7,8-tetrahydrofolate</name>
        <dbReference type="ChEBI" id="CHEBI:57457"/>
    </ligand>
</feature>
<evidence type="ECO:0000256" key="6">
    <source>
        <dbReference type="ARBA" id="ARBA00023134"/>
    </source>
</evidence>
<keyword evidence="7" id="KW-0479">Metal-binding</keyword>
<proteinExistence type="inferred from homology"/>
<comment type="cofactor">
    <cofactor evidence="7">
        <name>K(+)</name>
        <dbReference type="ChEBI" id="CHEBI:29103"/>
    </cofactor>
    <text evidence="7">Binds 1 potassium ion per subunit.</text>
</comment>
<organism evidence="9 10">
    <name type="scientific">Lyticum sinuosum</name>
    <dbReference type="NCBI Taxonomy" id="1332059"/>
    <lineage>
        <taxon>Bacteria</taxon>
        <taxon>Pseudomonadati</taxon>
        <taxon>Pseudomonadota</taxon>
        <taxon>Alphaproteobacteria</taxon>
        <taxon>Rickettsiales</taxon>
        <taxon>Lyticum</taxon>
    </lineage>
</organism>
<dbReference type="EMBL" id="JARGYU010000002">
    <property type="protein sequence ID" value="MDZ5761260.1"/>
    <property type="molecule type" value="Genomic_DNA"/>
</dbReference>
<feature type="binding site" evidence="7">
    <location>
        <position position="714"/>
    </location>
    <ligand>
        <name>(6S)-5-formyl-5,6,7,8-tetrahydrofolate</name>
        <dbReference type="ChEBI" id="CHEBI:57457"/>
    </ligand>
</feature>
<dbReference type="PROSITE" id="PS51709">
    <property type="entry name" value="G_TRME"/>
    <property type="match status" value="1"/>
</dbReference>
<comment type="function">
    <text evidence="7">Exhibits a very high intrinsic GTPase hydrolysis rate. Involved in the addition of a carboxymethylaminomethyl (cmnm) group at the wobble position (U34) of certain tRNAs, forming tRNA-cmnm(5)s(2)U34.</text>
</comment>
<feature type="binding site" evidence="7">
    <location>
        <position position="406"/>
    </location>
    <ligand>
        <name>Mg(2+)</name>
        <dbReference type="ChEBI" id="CHEBI:18420"/>
    </ligand>
</feature>
<reference evidence="9" key="1">
    <citation type="submission" date="2023-02" db="EMBL/GenBank/DDBJ databases">
        <title>Host association and intracellularity evolved multiple times independently in the Rickettsiales.</title>
        <authorList>
            <person name="Castelli M."/>
            <person name="Nardi T."/>
            <person name="Gammuto L."/>
            <person name="Bellinzona G."/>
            <person name="Sabaneyeva E."/>
            <person name="Potekhin A."/>
            <person name="Serra V."/>
            <person name="Petroni G."/>
            <person name="Sassera D."/>
        </authorList>
    </citation>
    <scope>NUCLEOTIDE SEQUENCE</scope>
    <source>
        <strain evidence="9">USBL-36I1</strain>
    </source>
</reference>
<feature type="binding site" evidence="7">
    <location>
        <position position="423"/>
    </location>
    <ligand>
        <name>K(+)</name>
        <dbReference type="ChEBI" id="CHEBI:29103"/>
    </ligand>
</feature>
<dbReference type="Gene3D" id="1.20.120.430">
    <property type="entry name" value="tRNA modification GTPase MnmE domain 2"/>
    <property type="match status" value="1"/>
</dbReference>
<feature type="binding site" evidence="7">
    <location>
        <begin position="446"/>
        <end position="449"/>
    </location>
    <ligand>
        <name>GTP</name>
        <dbReference type="ChEBI" id="CHEBI:37565"/>
    </ligand>
</feature>
<keyword evidence="4 7" id="KW-0378">Hydrolase</keyword>
<evidence type="ECO:0000256" key="5">
    <source>
        <dbReference type="ARBA" id="ARBA00022958"/>
    </source>
</evidence>
<dbReference type="InterPro" id="IPR005225">
    <property type="entry name" value="Small_GTP-bd"/>
</dbReference>
<comment type="caution">
    <text evidence="7">Lacks conserved residue(s) required for the propagation of feature annotation.</text>
</comment>
<feature type="binding site" evidence="7">
    <location>
        <position position="254"/>
    </location>
    <ligand>
        <name>(6S)-5-formyl-5,6,7,8-tetrahydrofolate</name>
        <dbReference type="ChEBI" id="CHEBI:57457"/>
    </ligand>
</feature>
<keyword evidence="7" id="KW-0460">Magnesium</keyword>
<dbReference type="Pfam" id="PF01926">
    <property type="entry name" value="MMR_HSR1"/>
    <property type="match status" value="1"/>
</dbReference>
<feature type="binding site" evidence="7">
    <location>
        <position position="421"/>
    </location>
    <ligand>
        <name>K(+)</name>
        <dbReference type="ChEBI" id="CHEBI:29103"/>
    </ligand>
</feature>
<accession>A0AAE4VJN8</accession>
<dbReference type="InterPro" id="IPR031168">
    <property type="entry name" value="G_TrmE"/>
</dbReference>
<dbReference type="InterPro" id="IPR027417">
    <property type="entry name" value="P-loop_NTPase"/>
</dbReference>
<dbReference type="GO" id="GO:0003924">
    <property type="term" value="F:GTPase activity"/>
    <property type="evidence" value="ECO:0007669"/>
    <property type="project" value="UniProtKB-UniRule"/>
</dbReference>